<dbReference type="InParanoid" id="A0A804J5V2"/>
<dbReference type="OrthoDB" id="1908091at2759"/>
<evidence type="ECO:0000313" key="4">
    <source>
        <dbReference type="EnsemblPlants" id="Ma05_p18330.1"/>
    </source>
</evidence>
<feature type="compositionally biased region" description="Basic and acidic residues" evidence="1">
    <location>
        <begin position="317"/>
        <end position="339"/>
    </location>
</feature>
<sequence>MAISGEELIVHSKKVMVLFVRTSYTSSRAHPLVFSLVLCIPMLYSSFPRLFGFLVSVSPVIVCTALLLGLLLSYGAPNIPETEEDDKGTREVSSLKIEATATDLAVKKTERFLVENQVGNRTEIQEIGEREALSSQRDDSTHNKSEGNIRTTSTRSEGDEKADIVLTAGLMGKYEKLETQDEDKLIQNRELPRPEILESKGISVEKPAEVKEESKEVGASFSTDPLKGHILAIAEAPLDDQFDSTLGSPWLHIDRHDTSFDSVSDHTESSSPSASMIDTTPMLDELHPLLGSEHPQCASISKDDSNVASRELLLGHGSDDDGNENKAKNHENEKDKEAYEEKDDVTIAAVEWTKDYQKNVTDLGSFELERSQRLESLILKRRARKNVRFLTGNNPKGVDYLTSMDKVSHFHFHVPHISATRHNPFRSPDDSEVSMGLPPIPSSAPSCLADRGNPFDYLYDLADEHSSHIDENWEQKEFMSSPNCEMFRSIRSFNVEGMELEQERHCSRFDPNFEAERMDPEEESSFQRKFSNSGDLKVSSTPASVATVEYDAKRKVESIDVEEEMNDLVTNDHGIVLDTKFVIEETCQDNDFGSVEEHTREEIEIDAPISDGEGLKVIEENHDKATYSFSSGADGVISKSTFHEELAKLEQTREHSEIFFSNSNLFGMDDKADDYQFLYPISDSSTLATEEAMSRISTSNGGLLDADNEASSASSSWMQTEVLGVESSQVVPDLADVKSFINLLSIKGSTVEKFLSHDEGLLMTPQGIVFTEVNETRLKKSNKAGQHDIIENELSPVQGDSGHLFSPVFPEPPHLDIVNDLSSFHDLSSLVTESSESATVDMISSTSKEGSMIVDALTSSFSEVSHFSGDLVLSKFEKELLVRDKPQIQSQSSTDDFGKPHTSILDLYPIPEGNLEDLEPAEEEVSSPNPNEVICLSGLQITEEPYMNILDIKQFPSTDEASHSLSRDFLIHDLELHSPSVLITDVSSHHGATTEFQLVELTESMDFPVLPTMESVFEVKFSRDSAESRDVIQNAVWGGKKVLDKLESSDENHPEVLEATDIDESLLSELDKVGDFHAEESTPDQLGFELMMSSDVSSDCVSTDPSSCGLHVCPREPEVSIGKSSVLANMSQSISSSADLGRTEELHSVVNNLKDMESEVGTSSFWSSNEDLEGTVYNPMLQILASSSIQEMVSVMNRPHEEDVMLSLLDSRFDKSLATDSVLEPGTIVISQGDHEQRVTDTDLLVLEAKSVEDIHSATQQITEEHVFKPMIPEVIPSEKEPKKIQSDFLVLGAKSLEDIEETVEHLKAEVLGVRPGDDIRESCNRVERNELKLEVGTVPEDFGSNSWTSMKNQKIQK</sequence>
<accession>A0A804J5V2</accession>
<gene>
    <name evidence="3" type="ORF">GSMUA_271470.1</name>
</gene>
<evidence type="ECO:0000313" key="5">
    <source>
        <dbReference type="Proteomes" id="UP000012960"/>
    </source>
</evidence>
<keyword evidence="2" id="KW-0472">Membrane</keyword>
<dbReference type="EMBL" id="HG996470">
    <property type="protein sequence ID" value="CAG1838970.1"/>
    <property type="molecule type" value="Genomic_DNA"/>
</dbReference>
<evidence type="ECO:0000313" key="3">
    <source>
        <dbReference type="EMBL" id="CAG1838970.1"/>
    </source>
</evidence>
<organism evidence="4 5">
    <name type="scientific">Musa acuminata subsp. malaccensis</name>
    <name type="common">Wild banana</name>
    <name type="synonym">Musa malaccensis</name>
    <dbReference type="NCBI Taxonomy" id="214687"/>
    <lineage>
        <taxon>Eukaryota</taxon>
        <taxon>Viridiplantae</taxon>
        <taxon>Streptophyta</taxon>
        <taxon>Embryophyta</taxon>
        <taxon>Tracheophyta</taxon>
        <taxon>Spermatophyta</taxon>
        <taxon>Magnoliopsida</taxon>
        <taxon>Liliopsida</taxon>
        <taxon>Zingiberales</taxon>
        <taxon>Musaceae</taxon>
        <taxon>Musa</taxon>
    </lineage>
</organism>
<dbReference type="PANTHER" id="PTHR33870">
    <property type="entry name" value="CARDIOMYOPATHY-ASSOCIATED PROTEIN"/>
    <property type="match status" value="1"/>
</dbReference>
<evidence type="ECO:0000256" key="2">
    <source>
        <dbReference type="SAM" id="Phobius"/>
    </source>
</evidence>
<dbReference type="EnsemblPlants" id="Ma05_t18330.1">
    <property type="protein sequence ID" value="Ma05_p18330.1"/>
    <property type="gene ID" value="Ma05_g18330"/>
</dbReference>
<dbReference type="Proteomes" id="UP000012960">
    <property type="component" value="Unplaced"/>
</dbReference>
<dbReference type="Gramene" id="Ma05_t18330.1">
    <property type="protein sequence ID" value="Ma05_p18330.1"/>
    <property type="gene ID" value="Ma05_g18330"/>
</dbReference>
<reference evidence="4" key="2">
    <citation type="submission" date="2021-05" db="UniProtKB">
        <authorList>
            <consortium name="EnsemblPlants"/>
        </authorList>
    </citation>
    <scope>IDENTIFICATION</scope>
    <source>
        <strain evidence="4">subsp. malaccensis</strain>
    </source>
</reference>
<feature type="region of interest" description="Disordered" evidence="1">
    <location>
        <begin position="313"/>
        <end position="340"/>
    </location>
</feature>
<dbReference type="FunCoup" id="A0A804J5V2">
    <property type="interactions" value="2198"/>
</dbReference>
<name>A0A804J5V2_MUSAM</name>
<keyword evidence="2" id="KW-0812">Transmembrane</keyword>
<keyword evidence="5" id="KW-1185">Reference proteome</keyword>
<dbReference type="PANTHER" id="PTHR33870:SF4">
    <property type="entry name" value="CARDIOMYOPATHY-ASSOCIATED PROTEIN"/>
    <property type="match status" value="1"/>
</dbReference>
<feature type="region of interest" description="Disordered" evidence="1">
    <location>
        <begin position="125"/>
        <end position="161"/>
    </location>
</feature>
<evidence type="ECO:0000256" key="1">
    <source>
        <dbReference type="SAM" id="MobiDB-lite"/>
    </source>
</evidence>
<reference evidence="3" key="1">
    <citation type="submission" date="2021-03" db="EMBL/GenBank/DDBJ databases">
        <authorList>
            <consortium name="Genoscope - CEA"/>
            <person name="William W."/>
        </authorList>
    </citation>
    <scope>NUCLEOTIDE SEQUENCE</scope>
    <source>
        <strain evidence="3">Doubled-haploid Pahang</strain>
    </source>
</reference>
<proteinExistence type="predicted"/>
<protein>
    <submittedName>
        <fullName evidence="3">(wild Malaysian banana) hypothetical protein</fullName>
    </submittedName>
</protein>
<feature type="transmembrane region" description="Helical" evidence="2">
    <location>
        <begin position="51"/>
        <end position="74"/>
    </location>
</feature>
<feature type="compositionally biased region" description="Basic and acidic residues" evidence="1">
    <location>
        <begin position="125"/>
        <end position="147"/>
    </location>
</feature>
<keyword evidence="2" id="KW-1133">Transmembrane helix</keyword>